<evidence type="ECO:0000256" key="1">
    <source>
        <dbReference type="ARBA" id="ARBA00022723"/>
    </source>
</evidence>
<dbReference type="InterPro" id="IPR018247">
    <property type="entry name" value="EF_Hand_1_Ca_BS"/>
</dbReference>
<keyword evidence="5" id="KW-1185">Reference proteome</keyword>
<gene>
    <name evidence="4" type="ORF">PACLA_8A069740</name>
</gene>
<evidence type="ECO:0000256" key="3">
    <source>
        <dbReference type="ARBA" id="ARBA00022837"/>
    </source>
</evidence>
<evidence type="ECO:0000313" key="5">
    <source>
        <dbReference type="Proteomes" id="UP001152795"/>
    </source>
</evidence>
<dbReference type="OrthoDB" id="429467at2759"/>
<dbReference type="InterPro" id="IPR002048">
    <property type="entry name" value="EF_hand_dom"/>
</dbReference>
<dbReference type="Pfam" id="PF13405">
    <property type="entry name" value="EF-hand_6"/>
    <property type="match status" value="1"/>
</dbReference>
<dbReference type="InterPro" id="IPR050403">
    <property type="entry name" value="Myosin_RLC"/>
</dbReference>
<keyword evidence="3" id="KW-0106">Calcium</keyword>
<dbReference type="PANTHER" id="PTHR23049">
    <property type="entry name" value="MYOSIN REGULATORY LIGHT CHAIN 2"/>
    <property type="match status" value="1"/>
</dbReference>
<evidence type="ECO:0000313" key="4">
    <source>
        <dbReference type="EMBL" id="CAB3984150.1"/>
    </source>
</evidence>
<evidence type="ECO:0000256" key="2">
    <source>
        <dbReference type="ARBA" id="ARBA00022737"/>
    </source>
</evidence>
<dbReference type="GO" id="GO:0005509">
    <property type="term" value="F:calcium ion binding"/>
    <property type="evidence" value="ECO:0007669"/>
    <property type="project" value="InterPro"/>
</dbReference>
<dbReference type="Proteomes" id="UP001152795">
    <property type="component" value="Unassembled WGS sequence"/>
</dbReference>
<dbReference type="CDD" id="cd00051">
    <property type="entry name" value="EFh"/>
    <property type="match status" value="2"/>
</dbReference>
<keyword evidence="1" id="KW-0479">Metal-binding</keyword>
<dbReference type="InterPro" id="IPR011992">
    <property type="entry name" value="EF-hand-dom_pair"/>
</dbReference>
<dbReference type="EMBL" id="CACRXK020000702">
    <property type="protein sequence ID" value="CAB3984150.1"/>
    <property type="molecule type" value="Genomic_DNA"/>
</dbReference>
<dbReference type="FunFam" id="1.10.238.10:FF:000007">
    <property type="entry name" value="Putative myosin regulatory light chain sqh"/>
    <property type="match status" value="1"/>
</dbReference>
<dbReference type="Pfam" id="PF13499">
    <property type="entry name" value="EF-hand_7"/>
    <property type="match status" value="1"/>
</dbReference>
<organism evidence="4 5">
    <name type="scientific">Paramuricea clavata</name>
    <name type="common">Red gorgonian</name>
    <name type="synonym">Violescent sea-whip</name>
    <dbReference type="NCBI Taxonomy" id="317549"/>
    <lineage>
        <taxon>Eukaryota</taxon>
        <taxon>Metazoa</taxon>
        <taxon>Cnidaria</taxon>
        <taxon>Anthozoa</taxon>
        <taxon>Octocorallia</taxon>
        <taxon>Malacalcyonacea</taxon>
        <taxon>Plexauridae</taxon>
        <taxon>Paramuricea</taxon>
    </lineage>
</organism>
<protein>
    <submittedName>
        <fullName evidence="4">Myosin regulatory light polypeptide 9</fullName>
    </submittedName>
</protein>
<proteinExistence type="predicted"/>
<reference evidence="4" key="1">
    <citation type="submission" date="2020-04" db="EMBL/GenBank/DDBJ databases">
        <authorList>
            <person name="Alioto T."/>
            <person name="Alioto T."/>
            <person name="Gomez Garrido J."/>
        </authorList>
    </citation>
    <scope>NUCLEOTIDE SEQUENCE</scope>
    <source>
        <strain evidence="4">A484AB</strain>
    </source>
</reference>
<dbReference type="SMART" id="SM00054">
    <property type="entry name" value="EFh"/>
    <property type="match status" value="2"/>
</dbReference>
<dbReference type="PROSITE" id="PS50222">
    <property type="entry name" value="EF_HAND_2"/>
    <property type="match status" value="2"/>
</dbReference>
<dbReference type="Gene3D" id="1.10.238.10">
    <property type="entry name" value="EF-hand"/>
    <property type="match status" value="2"/>
</dbReference>
<comment type="caution">
    <text evidence="4">The sequence shown here is derived from an EMBL/GenBank/DDBJ whole genome shotgun (WGS) entry which is preliminary data.</text>
</comment>
<name>A0A7D9DGE3_PARCT</name>
<keyword evidence="2" id="KW-0677">Repeat</keyword>
<accession>A0A7D9DGE3</accession>
<dbReference type="AlphaFoldDB" id="A0A7D9DGE3"/>
<dbReference type="SUPFAM" id="SSF47473">
    <property type="entry name" value="EF-hand"/>
    <property type="match status" value="1"/>
</dbReference>
<dbReference type="PROSITE" id="PS00018">
    <property type="entry name" value="EF_HAND_1"/>
    <property type="match status" value="1"/>
</dbReference>
<sequence>MFLVEDKPRIVVLKYLAFHSMASMRGKDRRRKGWRSSKGTSLIPQTKQRTTSNVFSMFDQTQIHELKEVFNFIDQNCDGFIDKDDLYETMQAFGEMGVTEEYLEQMINESPSYINLTMFLTLFGSKLNGTDPDEIFESAFRCLDADGTGRIHVGMLKRLLTETGDKFTEDEIASMLQNVKLDDDGSFDYVDFIKVIKSGRTE</sequence>